<gene>
    <name evidence="1" type="ORF">METZ01_LOCUS343741</name>
</gene>
<accession>A0A382R0X5</accession>
<protein>
    <submittedName>
        <fullName evidence="1">Uncharacterized protein</fullName>
    </submittedName>
</protein>
<feature type="non-terminal residue" evidence="1">
    <location>
        <position position="1"/>
    </location>
</feature>
<name>A0A382R0X5_9ZZZZ</name>
<dbReference type="AlphaFoldDB" id="A0A382R0X5"/>
<dbReference type="EMBL" id="UINC01118034">
    <property type="protein sequence ID" value="SVC90887.1"/>
    <property type="molecule type" value="Genomic_DNA"/>
</dbReference>
<proteinExistence type="predicted"/>
<feature type="non-terminal residue" evidence="1">
    <location>
        <position position="23"/>
    </location>
</feature>
<evidence type="ECO:0000313" key="1">
    <source>
        <dbReference type="EMBL" id="SVC90887.1"/>
    </source>
</evidence>
<reference evidence="1" key="1">
    <citation type="submission" date="2018-05" db="EMBL/GenBank/DDBJ databases">
        <authorList>
            <person name="Lanie J.A."/>
            <person name="Ng W.-L."/>
            <person name="Kazmierczak K.M."/>
            <person name="Andrzejewski T.M."/>
            <person name="Davidsen T.M."/>
            <person name="Wayne K.J."/>
            <person name="Tettelin H."/>
            <person name="Glass J.I."/>
            <person name="Rusch D."/>
            <person name="Podicherti R."/>
            <person name="Tsui H.-C.T."/>
            <person name="Winkler M.E."/>
        </authorList>
    </citation>
    <scope>NUCLEOTIDE SEQUENCE</scope>
</reference>
<sequence length="23" mass="2651">IRRPQNLTVRGLQKCGWDSAHTN</sequence>
<organism evidence="1">
    <name type="scientific">marine metagenome</name>
    <dbReference type="NCBI Taxonomy" id="408172"/>
    <lineage>
        <taxon>unclassified sequences</taxon>
        <taxon>metagenomes</taxon>
        <taxon>ecological metagenomes</taxon>
    </lineage>
</organism>